<keyword evidence="1" id="KW-0472">Membrane</keyword>
<reference evidence="3" key="1">
    <citation type="submission" date="2016-11" db="UniProtKB">
        <authorList>
            <consortium name="WormBaseParasite"/>
        </authorList>
    </citation>
    <scope>IDENTIFICATION</scope>
</reference>
<dbReference type="InterPro" id="IPR019422">
    <property type="entry name" value="7TM_GPCR_serpentine_rcpt_Srh"/>
</dbReference>
<evidence type="ECO:0000313" key="2">
    <source>
        <dbReference type="Proteomes" id="UP000095282"/>
    </source>
</evidence>
<name>A0A1I7V2L5_9PELO</name>
<protein>
    <submittedName>
        <fullName evidence="3">Serpentine Receptor, class H</fullName>
    </submittedName>
</protein>
<keyword evidence="2" id="KW-1185">Reference proteome</keyword>
<dbReference type="Proteomes" id="UP000095282">
    <property type="component" value="Unplaced"/>
</dbReference>
<dbReference type="Pfam" id="PF10318">
    <property type="entry name" value="7TM_GPCR_Srh"/>
    <property type="match status" value="1"/>
</dbReference>
<dbReference type="PANTHER" id="PTHR47405:SF3">
    <property type="entry name" value="SERPENTINE RECEPTOR, CLASS H"/>
    <property type="match status" value="1"/>
</dbReference>
<dbReference type="eggNOG" id="ENOG502TFZG">
    <property type="taxonomic scope" value="Eukaryota"/>
</dbReference>
<feature type="transmembrane region" description="Helical" evidence="1">
    <location>
        <begin position="50"/>
        <end position="72"/>
    </location>
</feature>
<dbReference type="WBParaSite" id="Csp11.Scaffold630.g21766.t1">
    <property type="protein sequence ID" value="Csp11.Scaffold630.g21766.t1"/>
    <property type="gene ID" value="Csp11.Scaffold630.g21766"/>
</dbReference>
<feature type="transmembrane region" description="Helical" evidence="1">
    <location>
        <begin position="196"/>
        <end position="220"/>
    </location>
</feature>
<organism evidence="2 3">
    <name type="scientific">Caenorhabditis tropicalis</name>
    <dbReference type="NCBI Taxonomy" id="1561998"/>
    <lineage>
        <taxon>Eukaryota</taxon>
        <taxon>Metazoa</taxon>
        <taxon>Ecdysozoa</taxon>
        <taxon>Nematoda</taxon>
        <taxon>Chromadorea</taxon>
        <taxon>Rhabditida</taxon>
        <taxon>Rhabditina</taxon>
        <taxon>Rhabditomorpha</taxon>
        <taxon>Rhabditoidea</taxon>
        <taxon>Rhabditidae</taxon>
        <taxon>Peloderinae</taxon>
        <taxon>Caenorhabditis</taxon>
    </lineage>
</organism>
<keyword evidence="1" id="KW-1133">Transmembrane helix</keyword>
<dbReference type="PANTHER" id="PTHR47405">
    <property type="entry name" value="SERPENTINE RECEPTOR, CLASS H-RELATED"/>
    <property type="match status" value="1"/>
</dbReference>
<feature type="transmembrane region" description="Helical" evidence="1">
    <location>
        <begin position="16"/>
        <end position="38"/>
    </location>
</feature>
<feature type="transmembrane region" description="Helical" evidence="1">
    <location>
        <begin position="278"/>
        <end position="300"/>
    </location>
</feature>
<dbReference type="AlphaFoldDB" id="A0A1I7V2L5"/>
<evidence type="ECO:0000256" key="1">
    <source>
        <dbReference type="SAM" id="Phobius"/>
    </source>
</evidence>
<evidence type="ECO:0000313" key="3">
    <source>
        <dbReference type="WBParaSite" id="Csp11.Scaffold630.g21766.t1"/>
    </source>
</evidence>
<feature type="transmembrane region" description="Helical" evidence="1">
    <location>
        <begin position="92"/>
        <end position="114"/>
    </location>
</feature>
<feature type="transmembrane region" description="Helical" evidence="1">
    <location>
        <begin position="135"/>
        <end position="155"/>
    </location>
</feature>
<proteinExistence type="predicted"/>
<keyword evidence="1" id="KW-0812">Transmembrane</keyword>
<feature type="transmembrane region" description="Helical" evidence="1">
    <location>
        <begin position="241"/>
        <end position="266"/>
    </location>
</feature>
<accession>A0A1I7V2L5</accession>
<sequence length="334" mass="38397">MLNETCYFEEPTGNTIVHYISTCLSIPVYGLSFYILLFKSPSHFKSYRNYLVSHIFSGLLLEIHMGLIWKVTVVLPIPIMCSNNFIAEYSPIVFQFLPICLIYTGASIISLFVYRMEAVIIHQSEASKLRKLVIYIRYLFFISVIFVLIITVLIYPDLKYQKGYKMKMEQRFGRFQPYMWCDNCFFFNFDSNLFRWFFNVCLVTVVLGATSVTLAFFLTVKCINSVKTRLSAKTKKLHRNFLVSLVISAAIHAACILIPLLGFLWAISIVISLSQFPYFPYILVMIIQEHGAASTITMFLTNNLLRKALKSVFCGEEAIRTVENSTQNRSTAMG</sequence>